<name>K3WQ63_GLOUD</name>
<keyword evidence="3 5" id="KW-1133">Transmembrane helix</keyword>
<evidence type="ECO:0000256" key="1">
    <source>
        <dbReference type="ARBA" id="ARBA00004141"/>
    </source>
</evidence>
<evidence type="ECO:0000256" key="5">
    <source>
        <dbReference type="SAM" id="Phobius"/>
    </source>
</evidence>
<feature type="transmembrane region" description="Helical" evidence="5">
    <location>
        <begin position="203"/>
        <end position="224"/>
    </location>
</feature>
<keyword evidence="4 5" id="KW-0472">Membrane</keyword>
<dbReference type="Gene3D" id="1.20.1070.10">
    <property type="entry name" value="Rhodopsin 7-helix transmembrane proteins"/>
    <property type="match status" value="1"/>
</dbReference>
<reference evidence="8" key="1">
    <citation type="journal article" date="2010" name="Genome Biol.">
        <title>Genome sequence of the necrotrophic plant pathogen Pythium ultimum reveals original pathogenicity mechanisms and effector repertoire.</title>
        <authorList>
            <person name="Levesque C.A."/>
            <person name="Brouwer H."/>
            <person name="Cano L."/>
            <person name="Hamilton J.P."/>
            <person name="Holt C."/>
            <person name="Huitema E."/>
            <person name="Raffaele S."/>
            <person name="Robideau G.P."/>
            <person name="Thines M."/>
            <person name="Win J."/>
            <person name="Zerillo M.M."/>
            <person name="Beakes G.W."/>
            <person name="Boore J.L."/>
            <person name="Busam D."/>
            <person name="Dumas B."/>
            <person name="Ferriera S."/>
            <person name="Fuerstenberg S.I."/>
            <person name="Gachon C.M."/>
            <person name="Gaulin E."/>
            <person name="Govers F."/>
            <person name="Grenville-Briggs L."/>
            <person name="Horner N."/>
            <person name="Hostetler J."/>
            <person name="Jiang R.H."/>
            <person name="Johnson J."/>
            <person name="Krajaejun T."/>
            <person name="Lin H."/>
            <person name="Meijer H.J."/>
            <person name="Moore B."/>
            <person name="Morris P."/>
            <person name="Phuntmart V."/>
            <person name="Puiu D."/>
            <person name="Shetty J."/>
            <person name="Stajich J.E."/>
            <person name="Tripathy S."/>
            <person name="Wawra S."/>
            <person name="van West P."/>
            <person name="Whitty B.R."/>
            <person name="Coutinho P.M."/>
            <person name="Henrissat B."/>
            <person name="Martin F."/>
            <person name="Thomas P.D."/>
            <person name="Tyler B.M."/>
            <person name="De Vries R.P."/>
            <person name="Kamoun S."/>
            <person name="Yandell M."/>
            <person name="Tisserat N."/>
            <person name="Buell C.R."/>
        </authorList>
    </citation>
    <scope>NUCLEOTIDE SEQUENCE</scope>
    <source>
        <strain evidence="8">DAOM:BR144</strain>
    </source>
</reference>
<dbReference type="PRINTS" id="PR02001">
    <property type="entry name" value="GCR1CAMPR"/>
</dbReference>
<dbReference type="PANTHER" id="PTHR23112">
    <property type="entry name" value="G PROTEIN-COUPLED RECEPTOR 157-RELATED"/>
    <property type="match status" value="1"/>
</dbReference>
<dbReference type="Pfam" id="PF05462">
    <property type="entry name" value="Dicty_CAR"/>
    <property type="match status" value="1"/>
</dbReference>
<reference evidence="7" key="3">
    <citation type="submission" date="2015-02" db="UniProtKB">
        <authorList>
            <consortium name="EnsemblProtists"/>
        </authorList>
    </citation>
    <scope>IDENTIFICATION</scope>
    <source>
        <strain evidence="7">DAOM BR144</strain>
    </source>
</reference>
<dbReference type="GO" id="GO:0004930">
    <property type="term" value="F:G protein-coupled receptor activity"/>
    <property type="evidence" value="ECO:0007669"/>
    <property type="project" value="TreeGrafter"/>
</dbReference>
<dbReference type="EMBL" id="GL376560">
    <property type="status" value="NOT_ANNOTATED_CDS"/>
    <property type="molecule type" value="Genomic_DNA"/>
</dbReference>
<dbReference type="InterPro" id="IPR017981">
    <property type="entry name" value="GPCR_2-like_7TM"/>
</dbReference>
<keyword evidence="2 5" id="KW-0812">Transmembrane</keyword>
<dbReference type="Proteomes" id="UP000019132">
    <property type="component" value="Unassembled WGS sequence"/>
</dbReference>
<dbReference type="HOGENOM" id="CLU_1163136_0_0_1"/>
<dbReference type="PANTHER" id="PTHR23112:SF0">
    <property type="entry name" value="TRANSMEMBRANE PROTEIN 116"/>
    <property type="match status" value="1"/>
</dbReference>
<evidence type="ECO:0000256" key="3">
    <source>
        <dbReference type="ARBA" id="ARBA00022989"/>
    </source>
</evidence>
<dbReference type="GO" id="GO:0005886">
    <property type="term" value="C:plasma membrane"/>
    <property type="evidence" value="ECO:0007669"/>
    <property type="project" value="TreeGrafter"/>
</dbReference>
<protein>
    <recommendedName>
        <fullName evidence="6">G-protein coupled receptors family 2 profile 2 domain-containing protein</fullName>
    </recommendedName>
</protein>
<feature type="transmembrane region" description="Helical" evidence="5">
    <location>
        <begin position="44"/>
        <end position="67"/>
    </location>
</feature>
<feature type="transmembrane region" description="Helical" evidence="5">
    <location>
        <begin position="161"/>
        <end position="183"/>
    </location>
</feature>
<dbReference type="AlphaFoldDB" id="K3WQ63"/>
<evidence type="ECO:0000256" key="2">
    <source>
        <dbReference type="ARBA" id="ARBA00022692"/>
    </source>
</evidence>
<feature type="transmembrane region" description="Helical" evidence="5">
    <location>
        <begin position="118"/>
        <end position="141"/>
    </location>
</feature>
<comment type="subcellular location">
    <subcellularLocation>
        <location evidence="1">Membrane</location>
        <topology evidence="1">Multi-pass membrane protein</topology>
    </subcellularLocation>
</comment>
<evidence type="ECO:0000313" key="7">
    <source>
        <dbReference type="EnsemblProtists" id="PYU1_T007105"/>
    </source>
</evidence>
<dbReference type="STRING" id="431595.K3WQ63"/>
<feature type="transmembrane region" description="Helical" evidence="5">
    <location>
        <begin position="79"/>
        <end position="98"/>
    </location>
</feature>
<reference evidence="8" key="2">
    <citation type="submission" date="2010-04" db="EMBL/GenBank/DDBJ databases">
        <authorList>
            <person name="Buell R."/>
            <person name="Hamilton J."/>
            <person name="Hostetler J."/>
        </authorList>
    </citation>
    <scope>NUCLEOTIDE SEQUENCE [LARGE SCALE GENOMIC DNA]</scope>
    <source>
        <strain evidence="8">DAOM:BR144</strain>
    </source>
</reference>
<evidence type="ECO:0000256" key="4">
    <source>
        <dbReference type="ARBA" id="ARBA00023136"/>
    </source>
</evidence>
<accession>K3WQ63</accession>
<dbReference type="EnsemblProtists" id="PYU1_T007105">
    <property type="protein sequence ID" value="PYU1_T007105"/>
    <property type="gene ID" value="PYU1_G007090"/>
</dbReference>
<dbReference type="VEuPathDB" id="FungiDB:PYU1_G007090"/>
<dbReference type="InParanoid" id="K3WQ63"/>
<evidence type="ECO:0000313" key="8">
    <source>
        <dbReference type="Proteomes" id="UP000019132"/>
    </source>
</evidence>
<sequence length="239" mass="26195">MMLEASLTQGAATAAAGDGGDDGVSSFVKALQQHVANEASRARAIIAVCSSVSLIAALALILCFLVFQESRRCGRRLLLCLHLADAGAACAWLLVLWLPEANPDAGAASYTTPGVCYAQGYLLLFFLLASYLWTACFAFHLFQLLGRRIKAPEAYEGRYHIVSWGVPLLTVLHVYLQQALGYHLVGESGLPWCWLRSWSDFEWVAGAVYVQLGVFYGPVLLIWLHNATTYLSLLYKMQS</sequence>
<dbReference type="GO" id="GO:0007189">
    <property type="term" value="P:adenylate cyclase-activating G protein-coupled receptor signaling pathway"/>
    <property type="evidence" value="ECO:0007669"/>
    <property type="project" value="TreeGrafter"/>
</dbReference>
<proteinExistence type="predicted"/>
<keyword evidence="8" id="KW-1185">Reference proteome</keyword>
<dbReference type="SUPFAM" id="SSF81321">
    <property type="entry name" value="Family A G protein-coupled receptor-like"/>
    <property type="match status" value="1"/>
</dbReference>
<dbReference type="InterPro" id="IPR022343">
    <property type="entry name" value="GCR1-cAMP_receptor"/>
</dbReference>
<organism evidence="7 8">
    <name type="scientific">Globisporangium ultimum (strain ATCC 200006 / CBS 805.95 / DAOM BR144)</name>
    <name type="common">Pythium ultimum</name>
    <dbReference type="NCBI Taxonomy" id="431595"/>
    <lineage>
        <taxon>Eukaryota</taxon>
        <taxon>Sar</taxon>
        <taxon>Stramenopiles</taxon>
        <taxon>Oomycota</taxon>
        <taxon>Peronosporomycetes</taxon>
        <taxon>Pythiales</taxon>
        <taxon>Pythiaceae</taxon>
        <taxon>Globisporangium</taxon>
    </lineage>
</organism>
<evidence type="ECO:0000259" key="6">
    <source>
        <dbReference type="PROSITE" id="PS50261"/>
    </source>
</evidence>
<feature type="domain" description="G-protein coupled receptors family 2 profile 2" evidence="6">
    <location>
        <begin position="42"/>
        <end position="239"/>
    </location>
</feature>
<dbReference type="PROSITE" id="PS50261">
    <property type="entry name" value="G_PROTEIN_RECEP_F2_4"/>
    <property type="match status" value="1"/>
</dbReference>
<dbReference type="eggNOG" id="ENOG502RUUT">
    <property type="taxonomic scope" value="Eukaryota"/>
</dbReference>
<dbReference type="GO" id="GO:0007166">
    <property type="term" value="P:cell surface receptor signaling pathway"/>
    <property type="evidence" value="ECO:0007669"/>
    <property type="project" value="InterPro"/>
</dbReference>